<reference evidence="2 3" key="1">
    <citation type="submission" date="2020-03" db="EMBL/GenBank/DDBJ databases">
        <title>Sequencing the genomes of 1000 actinobacteria strains.</title>
        <authorList>
            <person name="Klenk H.-P."/>
        </authorList>
    </citation>
    <scope>NUCLEOTIDE SEQUENCE [LARGE SCALE GENOMIC DNA]</scope>
    <source>
        <strain evidence="2 3">DSM 45685</strain>
    </source>
</reference>
<comment type="caution">
    <text evidence="2">The sequence shown here is derived from an EMBL/GenBank/DDBJ whole genome shotgun (WGS) entry which is preliminary data.</text>
</comment>
<evidence type="ECO:0000313" key="2">
    <source>
        <dbReference type="EMBL" id="NIJ14769.1"/>
    </source>
</evidence>
<evidence type="ECO:0000256" key="1">
    <source>
        <dbReference type="SAM" id="MobiDB-lite"/>
    </source>
</evidence>
<proteinExistence type="predicted"/>
<feature type="region of interest" description="Disordered" evidence="1">
    <location>
        <begin position="1"/>
        <end position="25"/>
    </location>
</feature>
<organism evidence="2 3">
    <name type="scientific">Saccharomonospora amisosensis</name>
    <dbReference type="NCBI Taxonomy" id="1128677"/>
    <lineage>
        <taxon>Bacteria</taxon>
        <taxon>Bacillati</taxon>
        <taxon>Actinomycetota</taxon>
        <taxon>Actinomycetes</taxon>
        <taxon>Pseudonocardiales</taxon>
        <taxon>Pseudonocardiaceae</taxon>
        <taxon>Saccharomonospora</taxon>
    </lineage>
</organism>
<protein>
    <submittedName>
        <fullName evidence="2">Uncharacterized protein</fullName>
    </submittedName>
</protein>
<name>A0A7X5ZT89_9PSEU</name>
<feature type="non-terminal residue" evidence="2">
    <location>
        <position position="69"/>
    </location>
</feature>
<sequence length="69" mass="7566">MPRPTETGTQAGRSRARPPKPADVIVSPGSIVKSIKEAVTTGGDIARFSWQVVRALPDLRHYPTEVFHQ</sequence>
<dbReference type="AlphaFoldDB" id="A0A7X5ZT89"/>
<evidence type="ECO:0000313" key="3">
    <source>
        <dbReference type="Proteomes" id="UP000545493"/>
    </source>
</evidence>
<keyword evidence="3" id="KW-1185">Reference proteome</keyword>
<dbReference type="EMBL" id="JAAOYM010000003">
    <property type="protein sequence ID" value="NIJ14769.1"/>
    <property type="molecule type" value="Genomic_DNA"/>
</dbReference>
<accession>A0A7X5ZT89</accession>
<feature type="compositionally biased region" description="Polar residues" evidence="1">
    <location>
        <begin position="1"/>
        <end position="12"/>
    </location>
</feature>
<dbReference type="Proteomes" id="UP000545493">
    <property type="component" value="Unassembled WGS sequence"/>
</dbReference>
<gene>
    <name evidence="2" type="ORF">FHU38_005177</name>
</gene>